<evidence type="ECO:0000313" key="2">
    <source>
        <dbReference type="Proteomes" id="UP000784294"/>
    </source>
</evidence>
<keyword evidence="2" id="KW-1185">Reference proteome</keyword>
<protein>
    <submittedName>
        <fullName evidence="1">Uncharacterized protein</fullName>
    </submittedName>
</protein>
<accession>A0A3S5BM54</accession>
<dbReference type="EMBL" id="CAAALY010005088">
    <property type="protein sequence ID" value="VEL08931.1"/>
    <property type="molecule type" value="Genomic_DNA"/>
</dbReference>
<sequence>MTVHCIIATLTGHLAPSPYIPASRATPAKSSHTGCLPSLYLQAVEATRHLAYPAEAYHLVINRMHPGAHPTVTFGFNQNQLASSLLSFTGHLPGSTSNSSNCPSIHLLTDIVIPPCPILACLCIEALLDEAAVSHYWSNFQIECCSSSNGLHHRYGSPELLDSLSTIGSAAHHPLSGHADFVSISANRYTSQIVVLATDIHRAAIVLRDLWPPIAFTKLRITFSVRVDCGLSRARVHLGSYFGRSAMLNNISGNICADNPPSWQLALALGIPLYVNPSRSSLFASANVLLDQLKNMFDSLMLQLNLARSALVQVLTQSISSRYVPYIYI</sequence>
<proteinExistence type="predicted"/>
<name>A0A3S5BM54_9PLAT</name>
<comment type="caution">
    <text evidence="1">The sequence shown here is derived from an EMBL/GenBank/DDBJ whole genome shotgun (WGS) entry which is preliminary data.</text>
</comment>
<gene>
    <name evidence="1" type="ORF">PXEA_LOCUS2371</name>
</gene>
<dbReference type="Proteomes" id="UP000784294">
    <property type="component" value="Unassembled WGS sequence"/>
</dbReference>
<dbReference type="OrthoDB" id="2196114at2759"/>
<reference evidence="1" key="1">
    <citation type="submission" date="2018-11" db="EMBL/GenBank/DDBJ databases">
        <authorList>
            <consortium name="Pathogen Informatics"/>
        </authorList>
    </citation>
    <scope>NUCLEOTIDE SEQUENCE</scope>
</reference>
<dbReference type="AlphaFoldDB" id="A0A3S5BM54"/>
<organism evidence="1 2">
    <name type="scientific">Protopolystoma xenopodis</name>
    <dbReference type="NCBI Taxonomy" id="117903"/>
    <lineage>
        <taxon>Eukaryota</taxon>
        <taxon>Metazoa</taxon>
        <taxon>Spiralia</taxon>
        <taxon>Lophotrochozoa</taxon>
        <taxon>Platyhelminthes</taxon>
        <taxon>Monogenea</taxon>
        <taxon>Polyopisthocotylea</taxon>
        <taxon>Polystomatidea</taxon>
        <taxon>Polystomatidae</taxon>
        <taxon>Protopolystoma</taxon>
    </lineage>
</organism>
<evidence type="ECO:0000313" key="1">
    <source>
        <dbReference type="EMBL" id="VEL08931.1"/>
    </source>
</evidence>